<dbReference type="Pfam" id="PF19055">
    <property type="entry name" value="ABC2_membrane_7"/>
    <property type="match status" value="1"/>
</dbReference>
<evidence type="ECO:0000313" key="11">
    <source>
        <dbReference type="EMBL" id="CAH1401880.1"/>
    </source>
</evidence>
<evidence type="ECO:0000256" key="5">
    <source>
        <dbReference type="ARBA" id="ARBA00022741"/>
    </source>
</evidence>
<dbReference type="InterPro" id="IPR013525">
    <property type="entry name" value="ABC2_TM"/>
</dbReference>
<feature type="transmembrane region" description="Helical" evidence="9">
    <location>
        <begin position="423"/>
        <end position="447"/>
    </location>
</feature>
<keyword evidence="5" id="KW-0547">Nucleotide-binding</keyword>
<evidence type="ECO:0000256" key="8">
    <source>
        <dbReference type="ARBA" id="ARBA00023136"/>
    </source>
</evidence>
<gene>
    <name evidence="11" type="ORF">NEZAVI_LOCUS10820</name>
</gene>
<dbReference type="InterPro" id="IPR027417">
    <property type="entry name" value="P-loop_NTPase"/>
</dbReference>
<dbReference type="InterPro" id="IPR003439">
    <property type="entry name" value="ABC_transporter-like_ATP-bd"/>
</dbReference>
<dbReference type="PROSITE" id="PS50893">
    <property type="entry name" value="ABC_TRANSPORTER_2"/>
    <property type="match status" value="1"/>
</dbReference>
<keyword evidence="6" id="KW-0067">ATP-binding</keyword>
<dbReference type="InterPro" id="IPR043926">
    <property type="entry name" value="ABCG_dom"/>
</dbReference>
<feature type="domain" description="ABC transporter" evidence="10">
    <location>
        <begin position="18"/>
        <end position="262"/>
    </location>
</feature>
<dbReference type="AlphaFoldDB" id="A0A9P0HG92"/>
<dbReference type="PANTHER" id="PTHR48041:SF139">
    <property type="entry name" value="PROTEIN SCARLET"/>
    <property type="match status" value="1"/>
</dbReference>
<dbReference type="Pfam" id="PF00005">
    <property type="entry name" value="ABC_tran"/>
    <property type="match status" value="1"/>
</dbReference>
<evidence type="ECO:0000256" key="3">
    <source>
        <dbReference type="ARBA" id="ARBA00022448"/>
    </source>
</evidence>
<reference evidence="11" key="1">
    <citation type="submission" date="2022-01" db="EMBL/GenBank/DDBJ databases">
        <authorList>
            <person name="King R."/>
        </authorList>
    </citation>
    <scope>NUCLEOTIDE SEQUENCE</scope>
</reference>
<dbReference type="PANTHER" id="PTHR48041">
    <property type="entry name" value="ABC TRANSPORTER G FAMILY MEMBER 28"/>
    <property type="match status" value="1"/>
</dbReference>
<dbReference type="PROSITE" id="PS00211">
    <property type="entry name" value="ABC_TRANSPORTER_1"/>
    <property type="match status" value="1"/>
</dbReference>
<dbReference type="Gene3D" id="3.40.50.300">
    <property type="entry name" value="P-loop containing nucleotide triphosphate hydrolases"/>
    <property type="match status" value="1"/>
</dbReference>
<feature type="transmembrane region" description="Helical" evidence="9">
    <location>
        <begin position="453"/>
        <end position="473"/>
    </location>
</feature>
<proteinExistence type="inferred from homology"/>
<dbReference type="GO" id="GO:0140359">
    <property type="term" value="F:ABC-type transporter activity"/>
    <property type="evidence" value="ECO:0007669"/>
    <property type="project" value="InterPro"/>
</dbReference>
<dbReference type="GO" id="GO:0005886">
    <property type="term" value="C:plasma membrane"/>
    <property type="evidence" value="ECO:0007669"/>
    <property type="project" value="TreeGrafter"/>
</dbReference>
<dbReference type="GO" id="GO:0005524">
    <property type="term" value="F:ATP binding"/>
    <property type="evidence" value="ECO:0007669"/>
    <property type="project" value="UniProtKB-KW"/>
</dbReference>
<organism evidence="11 12">
    <name type="scientific">Nezara viridula</name>
    <name type="common">Southern green stink bug</name>
    <name type="synonym">Cimex viridulus</name>
    <dbReference type="NCBI Taxonomy" id="85310"/>
    <lineage>
        <taxon>Eukaryota</taxon>
        <taxon>Metazoa</taxon>
        <taxon>Ecdysozoa</taxon>
        <taxon>Arthropoda</taxon>
        <taxon>Hexapoda</taxon>
        <taxon>Insecta</taxon>
        <taxon>Pterygota</taxon>
        <taxon>Neoptera</taxon>
        <taxon>Paraneoptera</taxon>
        <taxon>Hemiptera</taxon>
        <taxon>Heteroptera</taxon>
        <taxon>Panheteroptera</taxon>
        <taxon>Pentatomomorpha</taxon>
        <taxon>Pentatomoidea</taxon>
        <taxon>Pentatomidae</taxon>
        <taxon>Pentatominae</taxon>
        <taxon>Nezara</taxon>
    </lineage>
</organism>
<evidence type="ECO:0000259" key="10">
    <source>
        <dbReference type="PROSITE" id="PS50893"/>
    </source>
</evidence>
<sequence>MDDGLAFCWQNVSLYMTIKKKKLFGKTETRRLKLLNNVSGIVKSGCISAVMGPSGAGKTTLLAALSQRSKGTLKGEVHLNGRPVDKELMLKMCGFVPQRDLAIETLTVREHLNFMATLKMDRRVSASQRNRIVHSLIQDLGLSNCVNSRLCNLSGGERRRVSLSVQLITDPPLLICDEPTTGLDSYTAASVVTLLRQLAARGKAILASIHQPASGIFELFDTVSLLVPGGRLAYFGEVNDAKKYFSQMGLSCPASYNTAEFVLTQLNTIPDKLCEKYVTTNTFIQLHKDIEYVKKNTMNVNLVFGMEEKFLKFYSVQPASLLTQLKWLFWRSAIDLYRDSHKAFLRLFMYICTGILVSSPYMGTEINQEGIQNLQGLHYSVITETVFSHSYGVMHTFPIEIPVLLREVRDGVYRPFSYYLAKIFFLIPRTILETMFFCWVVFMIAGVNDSVEGYFNLCLPVIACAICSTAYGYCISAMFESISMGSLLSVPIDFLSYTFSGIFLQLSTVPVYLSWVKYISRFYYGLEALSIVHWKGVKDIPCSPNKDLPCISSGEEVLRQYGYHSSNISMDMIGLFVLFFCLHVIGYIFIRKRSKKCSAY</sequence>
<keyword evidence="7 9" id="KW-1133">Transmembrane helix</keyword>
<comment type="similarity">
    <text evidence="2">Belongs to the ABC transporter superfamily. ABCG family. Eye pigment precursor importer (TC 3.A.1.204) subfamily.</text>
</comment>
<evidence type="ECO:0000256" key="4">
    <source>
        <dbReference type="ARBA" id="ARBA00022692"/>
    </source>
</evidence>
<keyword evidence="8 9" id="KW-0472">Membrane</keyword>
<evidence type="ECO:0000256" key="7">
    <source>
        <dbReference type="ARBA" id="ARBA00022989"/>
    </source>
</evidence>
<dbReference type="GO" id="GO:0030659">
    <property type="term" value="C:cytoplasmic vesicle membrane"/>
    <property type="evidence" value="ECO:0007669"/>
    <property type="project" value="TreeGrafter"/>
</dbReference>
<feature type="transmembrane region" description="Helical" evidence="9">
    <location>
        <begin position="494"/>
        <end position="515"/>
    </location>
</feature>
<name>A0A9P0HG92_NEZVI</name>
<keyword evidence="3" id="KW-0813">Transport</keyword>
<dbReference type="SMART" id="SM00382">
    <property type="entry name" value="AAA"/>
    <property type="match status" value="1"/>
</dbReference>
<comment type="subcellular location">
    <subcellularLocation>
        <location evidence="1">Membrane</location>
        <topology evidence="1">Multi-pass membrane protein</topology>
    </subcellularLocation>
</comment>
<dbReference type="EMBL" id="OV725081">
    <property type="protein sequence ID" value="CAH1401880.1"/>
    <property type="molecule type" value="Genomic_DNA"/>
</dbReference>
<keyword evidence="12" id="KW-1185">Reference proteome</keyword>
<evidence type="ECO:0000256" key="9">
    <source>
        <dbReference type="SAM" id="Phobius"/>
    </source>
</evidence>
<protein>
    <recommendedName>
        <fullName evidence="10">ABC transporter domain-containing protein</fullName>
    </recommendedName>
</protein>
<evidence type="ECO:0000256" key="2">
    <source>
        <dbReference type="ARBA" id="ARBA00005814"/>
    </source>
</evidence>
<accession>A0A9P0HG92</accession>
<keyword evidence="4 9" id="KW-0812">Transmembrane</keyword>
<dbReference type="OrthoDB" id="66620at2759"/>
<dbReference type="SUPFAM" id="SSF52540">
    <property type="entry name" value="P-loop containing nucleoside triphosphate hydrolases"/>
    <property type="match status" value="1"/>
</dbReference>
<dbReference type="InterPro" id="IPR050352">
    <property type="entry name" value="ABCG_transporters"/>
</dbReference>
<evidence type="ECO:0000313" key="12">
    <source>
        <dbReference type="Proteomes" id="UP001152798"/>
    </source>
</evidence>
<dbReference type="InterPro" id="IPR017871">
    <property type="entry name" value="ABC_transporter-like_CS"/>
</dbReference>
<evidence type="ECO:0000256" key="1">
    <source>
        <dbReference type="ARBA" id="ARBA00004141"/>
    </source>
</evidence>
<dbReference type="GO" id="GO:0016887">
    <property type="term" value="F:ATP hydrolysis activity"/>
    <property type="evidence" value="ECO:0007669"/>
    <property type="project" value="InterPro"/>
</dbReference>
<evidence type="ECO:0000256" key="6">
    <source>
        <dbReference type="ARBA" id="ARBA00022840"/>
    </source>
</evidence>
<dbReference type="InterPro" id="IPR003593">
    <property type="entry name" value="AAA+_ATPase"/>
</dbReference>
<dbReference type="Proteomes" id="UP001152798">
    <property type="component" value="Chromosome 5"/>
</dbReference>
<feature type="transmembrane region" description="Helical" evidence="9">
    <location>
        <begin position="572"/>
        <end position="590"/>
    </location>
</feature>
<dbReference type="Pfam" id="PF01061">
    <property type="entry name" value="ABC2_membrane"/>
    <property type="match status" value="1"/>
</dbReference>